<proteinExistence type="predicted"/>
<reference evidence="1 2" key="1">
    <citation type="submission" date="2017-09" db="EMBL/GenBank/DDBJ databases">
        <title>WGS assembly of Aquilegia coerulea Goldsmith.</title>
        <authorList>
            <person name="Hodges S."/>
            <person name="Kramer E."/>
            <person name="Nordborg M."/>
            <person name="Tomkins J."/>
            <person name="Borevitz J."/>
            <person name="Derieg N."/>
            <person name="Yan J."/>
            <person name="Mihaltcheva S."/>
            <person name="Hayes R.D."/>
            <person name="Rokhsar D."/>
        </authorList>
    </citation>
    <scope>NUCLEOTIDE SEQUENCE [LARGE SCALE GENOMIC DNA]</scope>
    <source>
        <strain evidence="2">cv. Goldsmith</strain>
    </source>
</reference>
<gene>
    <name evidence="1" type="ORF">AQUCO_05000005v1</name>
</gene>
<organism evidence="1 2">
    <name type="scientific">Aquilegia coerulea</name>
    <name type="common">Rocky mountain columbine</name>
    <dbReference type="NCBI Taxonomy" id="218851"/>
    <lineage>
        <taxon>Eukaryota</taxon>
        <taxon>Viridiplantae</taxon>
        <taxon>Streptophyta</taxon>
        <taxon>Embryophyta</taxon>
        <taxon>Tracheophyta</taxon>
        <taxon>Spermatophyta</taxon>
        <taxon>Magnoliopsida</taxon>
        <taxon>Ranunculales</taxon>
        <taxon>Ranunculaceae</taxon>
        <taxon>Thalictroideae</taxon>
        <taxon>Aquilegia</taxon>
    </lineage>
</organism>
<sequence>MSRTPRDGILHKNLGEMLYRRLLSLVTMSTDRTVRLLVINEVLSRNIGPCTNDMAEWLSLRAGFFLIKQLISPMLKSNRTSLLLKLTTGL</sequence>
<dbReference type="EMBL" id="KZ305067">
    <property type="protein sequence ID" value="PIA31334.1"/>
    <property type="molecule type" value="Genomic_DNA"/>
</dbReference>
<protein>
    <submittedName>
        <fullName evidence="1">Uncharacterized protein</fullName>
    </submittedName>
</protein>
<accession>A0A2G5CJ72</accession>
<name>A0A2G5CJ72_AQUCA</name>
<evidence type="ECO:0000313" key="2">
    <source>
        <dbReference type="Proteomes" id="UP000230069"/>
    </source>
</evidence>
<dbReference type="InParanoid" id="A0A2G5CJ72"/>
<keyword evidence="2" id="KW-1185">Reference proteome</keyword>
<dbReference type="AlphaFoldDB" id="A0A2G5CJ72"/>
<dbReference type="Proteomes" id="UP000230069">
    <property type="component" value="Unassembled WGS sequence"/>
</dbReference>
<evidence type="ECO:0000313" key="1">
    <source>
        <dbReference type="EMBL" id="PIA31334.1"/>
    </source>
</evidence>